<evidence type="ECO:0000256" key="1">
    <source>
        <dbReference type="SAM" id="Phobius"/>
    </source>
</evidence>
<accession>A0A494XK20</accession>
<dbReference type="OrthoDB" id="258743at2"/>
<dbReference type="RefSeq" id="WP_120979194.1">
    <property type="nucleotide sequence ID" value="NZ_RBZM01000010.1"/>
</dbReference>
<feature type="transmembrane region" description="Helical" evidence="1">
    <location>
        <begin position="158"/>
        <end position="176"/>
    </location>
</feature>
<dbReference type="AlphaFoldDB" id="A0A494XK20"/>
<name>A0A494XK20_9BACL</name>
<evidence type="ECO:0000313" key="3">
    <source>
        <dbReference type="Proteomes" id="UP000282076"/>
    </source>
</evidence>
<feature type="transmembrane region" description="Helical" evidence="1">
    <location>
        <begin position="62"/>
        <end position="81"/>
    </location>
</feature>
<proteinExistence type="predicted"/>
<reference evidence="2 3" key="1">
    <citation type="submission" date="2018-10" db="EMBL/GenBank/DDBJ databases">
        <title>Cohnella sp. M2MS4P-1, whole genome shotgun sequence.</title>
        <authorList>
            <person name="Tuo L."/>
        </authorList>
    </citation>
    <scope>NUCLEOTIDE SEQUENCE [LARGE SCALE GENOMIC DNA]</scope>
    <source>
        <strain evidence="2 3">M2MS4P-1</strain>
    </source>
</reference>
<keyword evidence="1" id="KW-0472">Membrane</keyword>
<keyword evidence="1" id="KW-0812">Transmembrane</keyword>
<feature type="transmembrane region" description="Helical" evidence="1">
    <location>
        <begin position="6"/>
        <end position="23"/>
    </location>
</feature>
<evidence type="ECO:0000313" key="2">
    <source>
        <dbReference type="EMBL" id="RKP47903.1"/>
    </source>
</evidence>
<dbReference type="Proteomes" id="UP000282076">
    <property type="component" value="Unassembled WGS sequence"/>
</dbReference>
<protein>
    <submittedName>
        <fullName evidence="2">DUF3267 domain-containing protein</fullName>
    </submittedName>
</protein>
<feature type="transmembrane region" description="Helical" evidence="1">
    <location>
        <begin position="132"/>
        <end position="152"/>
    </location>
</feature>
<comment type="caution">
    <text evidence="2">The sequence shown here is derived from an EMBL/GenBank/DDBJ whole genome shotgun (WGS) entry which is preliminary data.</text>
</comment>
<dbReference type="EMBL" id="RBZM01000010">
    <property type="protein sequence ID" value="RKP47903.1"/>
    <property type="molecule type" value="Genomic_DNA"/>
</dbReference>
<organism evidence="2 3">
    <name type="scientific">Cohnella endophytica</name>
    <dbReference type="NCBI Taxonomy" id="2419778"/>
    <lineage>
        <taxon>Bacteria</taxon>
        <taxon>Bacillati</taxon>
        <taxon>Bacillota</taxon>
        <taxon>Bacilli</taxon>
        <taxon>Bacillales</taxon>
        <taxon>Paenibacillaceae</taxon>
        <taxon>Cohnella</taxon>
    </lineage>
</organism>
<keyword evidence="3" id="KW-1185">Reference proteome</keyword>
<gene>
    <name evidence="2" type="ORF">D7Z26_22070</name>
</gene>
<keyword evidence="1" id="KW-1133">Transmembrane helix</keyword>
<feature type="transmembrane region" description="Helical" evidence="1">
    <location>
        <begin position="93"/>
        <end position="112"/>
    </location>
</feature>
<sequence length="177" mass="19678">MFFIPGFLISIVTFPGVIVHEFAHQLFCRLFRTAVLDVCYFRVGNPSGFVVHEHPRKASHQIWIGLGPFFVNTIVGALIALPSAIPVIQFENASFIDYVLIWLGVSIAMHSFPSTGDAQNIWSSIKSRETSWLLKILVSPIVGLIYICAYGSVIWLDLLYGIGVATLIPYLLVNLLV</sequence>